<keyword evidence="1" id="KW-0472">Membrane</keyword>
<evidence type="ECO:0000313" key="3">
    <source>
        <dbReference type="Proteomes" id="UP001596011"/>
    </source>
</evidence>
<dbReference type="Pfam" id="PF13196">
    <property type="entry name" value="DUF4012"/>
    <property type="match status" value="1"/>
</dbReference>
<comment type="caution">
    <text evidence="2">The sequence shown here is derived from an EMBL/GenBank/DDBJ whole genome shotgun (WGS) entry which is preliminary data.</text>
</comment>
<keyword evidence="3" id="KW-1185">Reference proteome</keyword>
<dbReference type="InterPro" id="IPR025101">
    <property type="entry name" value="DUF4012"/>
</dbReference>
<organism evidence="2 3">
    <name type="scientific">Promicromonospora alba</name>
    <dbReference type="NCBI Taxonomy" id="1616110"/>
    <lineage>
        <taxon>Bacteria</taxon>
        <taxon>Bacillati</taxon>
        <taxon>Actinomycetota</taxon>
        <taxon>Actinomycetes</taxon>
        <taxon>Micrococcales</taxon>
        <taxon>Promicromonosporaceae</taxon>
        <taxon>Promicromonospora</taxon>
    </lineage>
</organism>
<accession>A0ABV9HMB1</accession>
<evidence type="ECO:0000256" key="1">
    <source>
        <dbReference type="SAM" id="Phobius"/>
    </source>
</evidence>
<dbReference type="RefSeq" id="WP_377140455.1">
    <property type="nucleotide sequence ID" value="NZ_JBHSFI010000008.1"/>
</dbReference>
<reference evidence="3" key="1">
    <citation type="journal article" date="2019" name="Int. J. Syst. Evol. Microbiol.">
        <title>The Global Catalogue of Microorganisms (GCM) 10K type strain sequencing project: providing services to taxonomists for standard genome sequencing and annotation.</title>
        <authorList>
            <consortium name="The Broad Institute Genomics Platform"/>
            <consortium name="The Broad Institute Genome Sequencing Center for Infectious Disease"/>
            <person name="Wu L."/>
            <person name="Ma J."/>
        </authorList>
    </citation>
    <scope>NUCLEOTIDE SEQUENCE [LARGE SCALE GENOMIC DNA]</scope>
    <source>
        <strain evidence="3">CCUG 42722</strain>
    </source>
</reference>
<proteinExistence type="predicted"/>
<protein>
    <submittedName>
        <fullName evidence="2">DUF4012 domain-containing protein</fullName>
    </submittedName>
</protein>
<dbReference type="Proteomes" id="UP001596011">
    <property type="component" value="Unassembled WGS sequence"/>
</dbReference>
<sequence>MRPAPPAPAPWKKPPLPRRVYWTRQRRRSLKIVVLSVTGLLVALAVLMAWVALDAVRVRDSLAQAASGVSTLQADAVAGRTKNLDATVAELQSHASDAQAATAGPHWTLASRLPGVGPTVEAVATMAAVVDRLAQGPLPQLASVVEVADPATFAPHGGRVDLTPLEGVAPDVRRADQSVGYAQQRVEDIDRSPMLPQVSAAVSDLEGQLGDLRMSTATAARAAQLIPPMLGADEPRDYLVLVQNNAEPRALGGVVGTVLVLHADGGRIELTDQMHASQVGPYVPPPGTLTDGEEAMFGDAVGGWMQNVTSTPDFPRAAEMARAMWEGETGQLVDGVLSVDPTALAGLLEADGSAPAGAGAGLLGEELVSYLVNGIYLTETADDADLIFADFAESAFESLSEGSGEAGGMVDALAKAAREGRLLVWSAHQGEAHLLEGTVLDGGLRGVNGSRPVVGVFTQGLQTAKVGHYLDTAVDVVERGARPDGARELEVTVAYTSRVGEPGAGSPPDYLAGQDESEPGLIRLRSIVYAPAGGAVLDASENSEKTGISPQQHDGLSRAFDDIEIHPGETVSVTYAIITGKHQDGDVILRTTPGTRPAEVSVGK</sequence>
<gene>
    <name evidence="2" type="ORF">ACFO6V_24035</name>
</gene>
<feature type="transmembrane region" description="Helical" evidence="1">
    <location>
        <begin position="32"/>
        <end position="53"/>
    </location>
</feature>
<evidence type="ECO:0000313" key="2">
    <source>
        <dbReference type="EMBL" id="MFC4631337.1"/>
    </source>
</evidence>
<keyword evidence="1" id="KW-0812">Transmembrane</keyword>
<keyword evidence="1" id="KW-1133">Transmembrane helix</keyword>
<name>A0ABV9HMB1_9MICO</name>
<dbReference type="EMBL" id="JBHSFI010000008">
    <property type="protein sequence ID" value="MFC4631337.1"/>
    <property type="molecule type" value="Genomic_DNA"/>
</dbReference>